<proteinExistence type="predicted"/>
<comment type="caution">
    <text evidence="2">The sequence shown here is derived from an EMBL/GenBank/DDBJ whole genome shotgun (WGS) entry which is preliminary data.</text>
</comment>
<organism evidence="2 3">
    <name type="scientific">Enterobacter intestinihominis</name>
    <dbReference type="NCBI Taxonomy" id="3133180"/>
    <lineage>
        <taxon>Bacteria</taxon>
        <taxon>Pseudomonadati</taxon>
        <taxon>Pseudomonadota</taxon>
        <taxon>Gammaproteobacteria</taxon>
        <taxon>Enterobacterales</taxon>
        <taxon>Enterobacteriaceae</taxon>
        <taxon>Enterobacter</taxon>
    </lineage>
</organism>
<keyword evidence="1" id="KW-1133">Transmembrane helix</keyword>
<gene>
    <name evidence="2" type="ORF">ABMC12_24460</name>
</gene>
<accession>A0ABV1ZLR3</accession>
<feature type="transmembrane region" description="Helical" evidence="1">
    <location>
        <begin position="12"/>
        <end position="28"/>
    </location>
</feature>
<keyword evidence="1" id="KW-0472">Membrane</keyword>
<dbReference type="Pfam" id="PF15947">
    <property type="entry name" value="DUF4755"/>
    <property type="match status" value="1"/>
</dbReference>
<sequence length="210" mass="23611">MKIYYALKRIAYIAGALSIGCGSLPMIFSKTPALQYWVLGAFLIFIGYCVSKLEFDKSKYIKYLNEKNDGIYIYYAKFGGEEHEIKINTKNKTIELKSGKNSATLNFDNIKSWRYNVSGISKVNVIGSTNSVMGNFTALSQASAINNQAGYSAWDNNGFFIHTDALANPVWHIKIIPKDVAINLKSDKFWKSVAGECEVWMNVMNRAINK</sequence>
<evidence type="ECO:0000313" key="3">
    <source>
        <dbReference type="Proteomes" id="UP001467192"/>
    </source>
</evidence>
<dbReference type="EMBL" id="JBEBZA010000080">
    <property type="protein sequence ID" value="MES0429395.1"/>
    <property type="molecule type" value="Genomic_DNA"/>
</dbReference>
<protein>
    <submittedName>
        <fullName evidence="2">DUF4755 domain-containing protein</fullName>
    </submittedName>
</protein>
<name>A0ABV1ZLR3_9ENTR</name>
<keyword evidence="3" id="KW-1185">Reference proteome</keyword>
<reference evidence="3" key="1">
    <citation type="journal article" date="2024" name="Commun. Biol.">
        <title>Bacillamide D produced by Bacillus cereus from the mouse intestinal bacterial collection (miBC) is a potent cytotoxin in vitro.</title>
        <authorList>
            <person name="Hohmann M."/>
            <person name="Brunner V."/>
            <person name="Johannes W."/>
            <person name="Schum D."/>
            <person name="Carroll L.M."/>
            <person name="Liu T."/>
            <person name="Sasaki D."/>
            <person name="Bosch J."/>
            <person name="Clavel T."/>
            <person name="Sieber S.A."/>
            <person name="Zeller G."/>
            <person name="Tschurtschenthaler M."/>
            <person name="Janssen K.P."/>
            <person name="Gulder T.A.M."/>
        </authorList>
    </citation>
    <scope>NUCLEOTIDE SEQUENCE [LARGE SCALE GENOMIC DNA]</scope>
    <source>
        <strain evidence="3">LK_304 Iso 8</strain>
    </source>
</reference>
<evidence type="ECO:0000313" key="2">
    <source>
        <dbReference type="EMBL" id="MES0429395.1"/>
    </source>
</evidence>
<dbReference type="PROSITE" id="PS51257">
    <property type="entry name" value="PROKAR_LIPOPROTEIN"/>
    <property type="match status" value="1"/>
</dbReference>
<feature type="transmembrane region" description="Helical" evidence="1">
    <location>
        <begin position="34"/>
        <end position="51"/>
    </location>
</feature>
<dbReference type="InterPro" id="IPR031863">
    <property type="entry name" value="DUF4755"/>
</dbReference>
<keyword evidence="1" id="KW-0812">Transmembrane</keyword>
<dbReference type="Proteomes" id="UP001467192">
    <property type="component" value="Unassembled WGS sequence"/>
</dbReference>
<evidence type="ECO:0000256" key="1">
    <source>
        <dbReference type="SAM" id="Phobius"/>
    </source>
</evidence>
<dbReference type="RefSeq" id="WP_139137146.1">
    <property type="nucleotide sequence ID" value="NZ_JBBNPZ010000079.1"/>
</dbReference>